<sequence>MRGIAVVSRDRKIGLTASVVTVIGTAGTAAVSSHGRWAWAAASTAALVATGAQITALFGGKPASPDAAVGTGVRRVVNMPAPSAVFVDRKELLADFASFAKQVSSPVRARTFVIYGPSGFGKSRGAYACAEREFGRYDFIWLLDAGHDEALGLAFSRLARHLGLDESIAWDDLRDALWPALAATGRWLLVYDNVPDRDAVQAFLPRSGGGDVIVTTQGTDWQGYADVVTAVGPLPLKESVRLFQDFGIDSEAFAAETAAIAKAFGGRPLDMLQAASVMRAEQRSPRAYLASLTLDSENLPERDPAATPASVAAPSGAAGTAALASAPLVSAATPAIDYGDFRKAHPGAFALLALFCWFGSADIPGDLIRRQAREAADGPLAAALVDAASWDEAFQILTEYSLISGEHDQIGLHDGVRAAVRALSDPANCATAVRMLAAEFPRDPTDTSNWALFDSLAPHATQAAESAAQFGVEPAVRADLLVAVARYFHHRDYLDRAADLFRQAAIGYQAVNDSAGESRAHAGLSRVLFNVGADMPAAEDEARTALSLATEPADRCAAALALAQVLRETGRFDEGHEVLTAVLQPAGLVGQAPEVCLELANLARRSGRVGTALRDTKALVEAMAREYGVGHPSTGGALRQLGMALADVQSYDEARVALENSLKLFTVATGSDSQEMSLKAEESLGTVLVRLGRADEALVMLDHVVAAREGATDRNLPNIAGAKARRSDARRATGALDEALADVEDSIRIFSDLGSDGRAYLTMPLVRKGPVLADLGRVAEGEGVAREAVALSEEAHGQEHLLVAEAYRGLAEVLRVKGDVDGARAASERAEEIVAAALQR</sequence>
<dbReference type="PANTHER" id="PTHR46082:SF6">
    <property type="entry name" value="AAA+ ATPASE DOMAIN-CONTAINING PROTEIN-RELATED"/>
    <property type="match status" value="1"/>
</dbReference>
<dbReference type="InterPro" id="IPR053137">
    <property type="entry name" value="NLR-like"/>
</dbReference>
<dbReference type="SUPFAM" id="SSF52540">
    <property type="entry name" value="P-loop containing nucleoside triphosphate hydrolases"/>
    <property type="match status" value="1"/>
</dbReference>
<dbReference type="Gene3D" id="1.25.40.10">
    <property type="entry name" value="Tetratricopeptide repeat domain"/>
    <property type="match status" value="3"/>
</dbReference>
<name>A0ABS5KWS1_9ACTN</name>
<keyword evidence="2" id="KW-1185">Reference proteome</keyword>
<evidence type="ECO:0000313" key="2">
    <source>
        <dbReference type="Proteomes" id="UP000730482"/>
    </source>
</evidence>
<reference evidence="1 2" key="1">
    <citation type="submission" date="2020-02" db="EMBL/GenBank/DDBJ databases">
        <title>Acidophilic actinobacteria isolated from forest soil.</title>
        <authorList>
            <person name="Golinska P."/>
        </authorList>
    </citation>
    <scope>NUCLEOTIDE SEQUENCE [LARGE SCALE GENOMIC DNA]</scope>
    <source>
        <strain evidence="1 2">NL8</strain>
    </source>
</reference>
<dbReference type="RefSeq" id="WP_212013465.1">
    <property type="nucleotide sequence ID" value="NZ_JAAFYZ010000105.1"/>
</dbReference>
<dbReference type="InterPro" id="IPR011990">
    <property type="entry name" value="TPR-like_helical_dom_sf"/>
</dbReference>
<evidence type="ECO:0000313" key="1">
    <source>
        <dbReference type="EMBL" id="MBS2550521.1"/>
    </source>
</evidence>
<dbReference type="EMBL" id="JAAFYZ010000105">
    <property type="protein sequence ID" value="MBS2550521.1"/>
    <property type="molecule type" value="Genomic_DNA"/>
</dbReference>
<protein>
    <submittedName>
        <fullName evidence="1">Tetratricopeptide repeat protein</fullName>
    </submittedName>
</protein>
<dbReference type="SUPFAM" id="SSF48452">
    <property type="entry name" value="TPR-like"/>
    <property type="match status" value="2"/>
</dbReference>
<comment type="caution">
    <text evidence="1">The sequence shown here is derived from an EMBL/GenBank/DDBJ whole genome shotgun (WGS) entry which is preliminary data.</text>
</comment>
<proteinExistence type="predicted"/>
<dbReference type="InterPro" id="IPR027417">
    <property type="entry name" value="P-loop_NTPase"/>
</dbReference>
<gene>
    <name evidence="1" type="ORF">KGQ19_26980</name>
</gene>
<accession>A0ABS5KWS1</accession>
<organism evidence="1 2">
    <name type="scientific">Catenulispora pinistramenti</name>
    <dbReference type="NCBI Taxonomy" id="2705254"/>
    <lineage>
        <taxon>Bacteria</taxon>
        <taxon>Bacillati</taxon>
        <taxon>Actinomycetota</taxon>
        <taxon>Actinomycetes</taxon>
        <taxon>Catenulisporales</taxon>
        <taxon>Catenulisporaceae</taxon>
        <taxon>Catenulispora</taxon>
    </lineage>
</organism>
<dbReference type="Gene3D" id="3.40.50.300">
    <property type="entry name" value="P-loop containing nucleotide triphosphate hydrolases"/>
    <property type="match status" value="1"/>
</dbReference>
<dbReference type="Proteomes" id="UP000730482">
    <property type="component" value="Unassembled WGS sequence"/>
</dbReference>
<dbReference type="PANTHER" id="PTHR46082">
    <property type="entry name" value="ATP/GTP-BINDING PROTEIN-RELATED"/>
    <property type="match status" value="1"/>
</dbReference>